<evidence type="ECO:0000313" key="4">
    <source>
        <dbReference type="EMBL" id="GMN36389.1"/>
    </source>
</evidence>
<dbReference type="InterPro" id="IPR012337">
    <property type="entry name" value="RNaseH-like_sf"/>
</dbReference>
<dbReference type="PANTHER" id="PTHR33639">
    <property type="entry name" value="THIOL-DISULFIDE OXIDOREDUCTASE DCC"/>
    <property type="match status" value="1"/>
</dbReference>
<dbReference type="InterPro" id="IPR036397">
    <property type="entry name" value="RNaseH_sf"/>
</dbReference>
<dbReference type="Pfam" id="PF13456">
    <property type="entry name" value="RVT_3"/>
    <property type="match status" value="1"/>
</dbReference>
<feature type="region of interest" description="Disordered" evidence="1">
    <location>
        <begin position="69"/>
        <end position="93"/>
    </location>
</feature>
<evidence type="ECO:0000313" key="6">
    <source>
        <dbReference type="Proteomes" id="UP001187192"/>
    </source>
</evidence>
<evidence type="ECO:0008006" key="7">
    <source>
        <dbReference type="Google" id="ProtNLM"/>
    </source>
</evidence>
<sequence length="341" mass="37152">MNCLSQISSRLEAFFRSSSSQFRAQTSLYGSYACSWTRTISYSPPRIAVPNQNSALTRFGVRLYSAKVGKSGGSVSRSRRKSEPEPAMEKEKQPKEAFYVVRKGDVVGVYRSLNDCQAQVGSSICDPPVSVFKGNCLPKETEEYLTSRGLKDAVYSIRAEDINESLFGPLVQCALQVKHVPTSSIGVTSFEETSKKRSHQVAGFENVEGIGSISVTTDSSQKHAKFDHFDMGQLSSASSMAGHLNCALKRSCILKFDGASKGNPGKAGAGAVLLADDGSLVQGLWKVKNENIAKLYKEVKKLKDKFRSFEINHVLRNLNSEADKQANLAVSLADGEILVES</sequence>
<evidence type="ECO:0000259" key="3">
    <source>
        <dbReference type="Pfam" id="PF13456"/>
    </source>
</evidence>
<dbReference type="GO" id="GO:0003676">
    <property type="term" value="F:nucleic acid binding"/>
    <property type="evidence" value="ECO:0007669"/>
    <property type="project" value="InterPro"/>
</dbReference>
<accession>A0AA87ZGD0</accession>
<dbReference type="InterPro" id="IPR011320">
    <property type="entry name" value="RNase_H1_N"/>
</dbReference>
<dbReference type="EMBL" id="BTGU01002301">
    <property type="protein sequence ID" value="GMN36407.1"/>
    <property type="molecule type" value="Genomic_DNA"/>
</dbReference>
<dbReference type="Proteomes" id="UP001187192">
    <property type="component" value="Unassembled WGS sequence"/>
</dbReference>
<name>A0AA87ZGD0_FICCA</name>
<dbReference type="SUPFAM" id="SSF53098">
    <property type="entry name" value="Ribonuclease H-like"/>
    <property type="match status" value="1"/>
</dbReference>
<organism evidence="4 6">
    <name type="scientific">Ficus carica</name>
    <name type="common">Common fig</name>
    <dbReference type="NCBI Taxonomy" id="3494"/>
    <lineage>
        <taxon>Eukaryota</taxon>
        <taxon>Viridiplantae</taxon>
        <taxon>Streptophyta</taxon>
        <taxon>Embryophyta</taxon>
        <taxon>Tracheophyta</taxon>
        <taxon>Spermatophyta</taxon>
        <taxon>Magnoliopsida</taxon>
        <taxon>eudicotyledons</taxon>
        <taxon>Gunneridae</taxon>
        <taxon>Pentapetalae</taxon>
        <taxon>rosids</taxon>
        <taxon>fabids</taxon>
        <taxon>Rosales</taxon>
        <taxon>Moraceae</taxon>
        <taxon>Ficeae</taxon>
        <taxon>Ficus</taxon>
    </lineage>
</organism>
<dbReference type="Gene3D" id="3.40.970.10">
    <property type="entry name" value="Ribonuclease H1, N-terminal domain"/>
    <property type="match status" value="1"/>
</dbReference>
<reference evidence="4" key="1">
    <citation type="submission" date="2023-07" db="EMBL/GenBank/DDBJ databases">
        <title>draft genome sequence of fig (Ficus carica).</title>
        <authorList>
            <person name="Takahashi T."/>
            <person name="Nishimura K."/>
        </authorList>
    </citation>
    <scope>NUCLEOTIDE SEQUENCE</scope>
</reference>
<dbReference type="GO" id="GO:0004523">
    <property type="term" value="F:RNA-DNA hybrid ribonuclease activity"/>
    <property type="evidence" value="ECO:0007669"/>
    <property type="project" value="InterPro"/>
</dbReference>
<feature type="compositionally biased region" description="Basic and acidic residues" evidence="1">
    <location>
        <begin position="81"/>
        <end position="93"/>
    </location>
</feature>
<dbReference type="InterPro" id="IPR037056">
    <property type="entry name" value="RNase_H1_N_sf"/>
</dbReference>
<feature type="domain" description="RNase H type-1" evidence="3">
    <location>
        <begin position="280"/>
        <end position="328"/>
    </location>
</feature>
<evidence type="ECO:0000313" key="5">
    <source>
        <dbReference type="EMBL" id="GMN36407.1"/>
    </source>
</evidence>
<protein>
    <recommendedName>
        <fullName evidence="7">RNase H type-1 domain-containing protein</fullName>
    </recommendedName>
</protein>
<evidence type="ECO:0000259" key="2">
    <source>
        <dbReference type="Pfam" id="PF01693"/>
    </source>
</evidence>
<feature type="domain" description="Ribonuclease H1 N-terminal" evidence="2">
    <location>
        <begin position="98"/>
        <end position="120"/>
    </location>
</feature>
<comment type="caution">
    <text evidence="4">The sequence shown here is derived from an EMBL/GenBank/DDBJ whole genome shotgun (WGS) entry which is preliminary data.</text>
</comment>
<dbReference type="PANTHER" id="PTHR33639:SF3">
    <property type="entry name" value="RIBONUCLEASE H1 N-TERMINAL DOMAIN-CONTAINING PROTEIN"/>
    <property type="match status" value="1"/>
</dbReference>
<gene>
    <name evidence="4" type="ORF">TIFTF001_042428</name>
    <name evidence="5" type="ORF">TIFTF001_042429</name>
</gene>
<dbReference type="InterPro" id="IPR052927">
    <property type="entry name" value="DCC_oxidoreductase"/>
</dbReference>
<dbReference type="InterPro" id="IPR002156">
    <property type="entry name" value="RNaseH_domain"/>
</dbReference>
<dbReference type="Gene3D" id="3.30.420.10">
    <property type="entry name" value="Ribonuclease H-like superfamily/Ribonuclease H"/>
    <property type="match status" value="1"/>
</dbReference>
<dbReference type="AlphaFoldDB" id="A0AA87ZGD0"/>
<keyword evidence="6" id="KW-1185">Reference proteome</keyword>
<dbReference type="Pfam" id="PF01693">
    <property type="entry name" value="Cauli_VI"/>
    <property type="match status" value="1"/>
</dbReference>
<proteinExistence type="predicted"/>
<evidence type="ECO:0000256" key="1">
    <source>
        <dbReference type="SAM" id="MobiDB-lite"/>
    </source>
</evidence>
<dbReference type="EMBL" id="BTGU01002300">
    <property type="protein sequence ID" value="GMN36389.1"/>
    <property type="molecule type" value="Genomic_DNA"/>
</dbReference>